<dbReference type="InterPro" id="IPR058954">
    <property type="entry name" value="AAA_lid_SMAX1"/>
</dbReference>
<evidence type="ECO:0000256" key="4">
    <source>
        <dbReference type="ARBA" id="ARBA00023163"/>
    </source>
</evidence>
<organism evidence="8 9">
    <name type="scientific">Carnegiea gigantea</name>
    <dbReference type="NCBI Taxonomy" id="171969"/>
    <lineage>
        <taxon>Eukaryota</taxon>
        <taxon>Viridiplantae</taxon>
        <taxon>Streptophyta</taxon>
        <taxon>Embryophyta</taxon>
        <taxon>Tracheophyta</taxon>
        <taxon>Spermatophyta</taxon>
        <taxon>Magnoliopsida</taxon>
        <taxon>eudicotyledons</taxon>
        <taxon>Gunneridae</taxon>
        <taxon>Pentapetalae</taxon>
        <taxon>Caryophyllales</taxon>
        <taxon>Cactineae</taxon>
        <taxon>Cactaceae</taxon>
        <taxon>Cactoideae</taxon>
        <taxon>Echinocereeae</taxon>
        <taxon>Carnegiea</taxon>
    </lineage>
</organism>
<dbReference type="SUPFAM" id="SSF52540">
    <property type="entry name" value="P-loop containing nucleoside triphosphate hydrolases"/>
    <property type="match status" value="1"/>
</dbReference>
<dbReference type="Pfam" id="PF26587">
    <property type="entry name" value="AAA_lid_SMAX1"/>
    <property type="match status" value="1"/>
</dbReference>
<dbReference type="AlphaFoldDB" id="A0A9Q1QER6"/>
<dbReference type="OrthoDB" id="1723324at2759"/>
<keyword evidence="4" id="KW-0804">Transcription</keyword>
<dbReference type="InterPro" id="IPR003959">
    <property type="entry name" value="ATPase_AAA_core"/>
</dbReference>
<protein>
    <recommendedName>
        <fullName evidence="7">Clp R domain-containing protein</fullName>
    </recommendedName>
</protein>
<evidence type="ECO:0000256" key="2">
    <source>
        <dbReference type="ARBA" id="ARBA00022737"/>
    </source>
</evidence>
<dbReference type="EMBL" id="JAKOGI010000275">
    <property type="protein sequence ID" value="KAJ8437940.1"/>
    <property type="molecule type" value="Genomic_DNA"/>
</dbReference>
<dbReference type="Pfam" id="PF23569">
    <property type="entry name" value="NBD_SMAX1"/>
    <property type="match status" value="1"/>
</dbReference>
<evidence type="ECO:0000259" key="7">
    <source>
        <dbReference type="PROSITE" id="PS51903"/>
    </source>
</evidence>
<sequence>MPMPVATARQCLTEEAARALDDAVSIAKRRNHAQTTSLHVLSALLSPSFSLLRESLSRCRNTSSVSGYSTRFQFRVLELCVSVSLEKVPSSKTAQNDDFVPPIANSLMAAIKRAQANQRRQPEMYHLNQIHLNNNPISISGIKVELKHFVLAILDDPNVSRVFGDAGYWSPDVKLAIIHPPIPRWASARYPPMFMDFPGLGGNCDADENCRRIGEVMMMKNTDKKNPLLIGVCAKDALLSFKDCLEKGRYGGFPSEIHGLKLVCMEREIGKFVQKEKEEFNLKLKEVSLMMENSCSGPGVVVNLGELRVLLKEEGSSSSTDGGDDHDDVNELVMKISGLIEVYGKKIWLIGAAANYETYSKFVGRFPSIEEDWDLHPLPITSFRSSFDALGSKSSLLGSFVPFGGFFPSQPDFRTPLTVARQPFTRCNACNEMYERELSDMLREGSSVSIADTYSNSLSSSLQRSDSDRTKGGDVVAQVKDVKAASSEQIMELQKKWNDHCRQLHQILTRPSGVPFVRPLAPHNLAFQFVSKEATSSTTGESNEGVCSNPEAAIQVVSQSLSPQHKAMSADFPNKALAIPERSTSVREHSASPAYASHNVGLPLDYKSASTVSVTTDLGLGTIYASKSDKPKTPLFQDQGVHLRPSQGFSSSDPGIAGRKDSEQRVQSSFHQVPGLKEGLDPADYKLLFRKLSEVVASQGEAIGRICEIISSCRSGNGHQCPSNKRGSIWLTFHGPDKIGKRKVAEALADAVFGSRDCLVALDLSSQDTSSKANSLFLCQGTRDFDINLSRITVIDHIAQELSRKPHSIVFLESIDEADPLLQNSLSHAIQMGKFRDSRGREISISNAIFIATSGMANEDKSISPRKEFIKFPEEKILEAKNWQMQVAIKNIREMARRSNITRVSLVSAKSPSVYDQGTSKRKASNFTSSLEDMEVEKRVCRAPKHSLDLNLPLEEATEIDSYDGDSLSDSPGAWLEDFFGQADGNVVFKPLNFDALADKFLTKIHVKFEETFRRERTSLEIDDEVMVQILAASWCAEKQGAAEEWIEHVLGVTFSEALERFRVTDESVVRLASCEGVPVNQWASGIRLPRSINLSILN</sequence>
<dbReference type="GO" id="GO:0005524">
    <property type="term" value="F:ATP binding"/>
    <property type="evidence" value="ECO:0007669"/>
    <property type="project" value="InterPro"/>
</dbReference>
<dbReference type="Pfam" id="PF02861">
    <property type="entry name" value="Clp_N"/>
    <property type="match status" value="1"/>
</dbReference>
<evidence type="ECO:0000256" key="6">
    <source>
        <dbReference type="SAM" id="MobiDB-lite"/>
    </source>
</evidence>
<keyword evidence="9" id="KW-1185">Reference proteome</keyword>
<dbReference type="PANTHER" id="PTHR43572">
    <property type="entry name" value="CHAPERONE PROTEIN CLPD, CHLOROPLASTIC"/>
    <property type="match status" value="1"/>
</dbReference>
<feature type="region of interest" description="Disordered" evidence="6">
    <location>
        <begin position="629"/>
        <end position="675"/>
    </location>
</feature>
<keyword evidence="2 5" id="KW-0677">Repeat</keyword>
<comment type="similarity">
    <text evidence="1">Belongs to the ClpA/ClpB family.</text>
</comment>
<evidence type="ECO:0000256" key="3">
    <source>
        <dbReference type="ARBA" id="ARBA00023015"/>
    </source>
</evidence>
<accession>A0A9Q1QER6</accession>
<dbReference type="SUPFAM" id="SSF81923">
    <property type="entry name" value="Double Clp-N motif"/>
    <property type="match status" value="1"/>
</dbReference>
<dbReference type="PANTHER" id="PTHR43572:SF38">
    <property type="entry name" value="PROTEIN SMAX1-LIKE 6"/>
    <property type="match status" value="1"/>
</dbReference>
<proteinExistence type="inferred from homology"/>
<dbReference type="InterPro" id="IPR036628">
    <property type="entry name" value="Clp_N_dom_sf"/>
</dbReference>
<dbReference type="InterPro" id="IPR058680">
    <property type="entry name" value="NBD_SMAX1-like"/>
</dbReference>
<dbReference type="Pfam" id="PF07724">
    <property type="entry name" value="AAA_2"/>
    <property type="match status" value="1"/>
</dbReference>
<dbReference type="InterPro" id="IPR027417">
    <property type="entry name" value="P-loop_NTPase"/>
</dbReference>
<keyword evidence="3" id="KW-0805">Transcription regulation</keyword>
<dbReference type="Gene3D" id="3.40.50.300">
    <property type="entry name" value="P-loop containing nucleotide triphosphate hydrolases"/>
    <property type="match status" value="1"/>
</dbReference>
<feature type="domain" description="Clp R" evidence="7">
    <location>
        <begin position="8"/>
        <end position="184"/>
    </location>
</feature>
<dbReference type="InterPro" id="IPR051650">
    <property type="entry name" value="SL_signaling_regulator"/>
</dbReference>
<evidence type="ECO:0000256" key="1">
    <source>
        <dbReference type="ARBA" id="ARBA00008675"/>
    </source>
</evidence>
<dbReference type="PROSITE" id="PS51903">
    <property type="entry name" value="CLP_R"/>
    <property type="match status" value="1"/>
</dbReference>
<evidence type="ECO:0000313" key="9">
    <source>
        <dbReference type="Proteomes" id="UP001153076"/>
    </source>
</evidence>
<evidence type="ECO:0000256" key="5">
    <source>
        <dbReference type="PROSITE-ProRule" id="PRU01251"/>
    </source>
</evidence>
<evidence type="ECO:0000313" key="8">
    <source>
        <dbReference type="EMBL" id="KAJ8437940.1"/>
    </source>
</evidence>
<reference evidence="8" key="1">
    <citation type="submission" date="2022-04" db="EMBL/GenBank/DDBJ databases">
        <title>Carnegiea gigantea Genome sequencing and assembly v2.</title>
        <authorList>
            <person name="Copetti D."/>
            <person name="Sanderson M.J."/>
            <person name="Burquez A."/>
            <person name="Wojciechowski M.F."/>
        </authorList>
    </citation>
    <scope>NUCLEOTIDE SEQUENCE</scope>
    <source>
        <strain evidence="8">SGP5-SGP5p</strain>
        <tissue evidence="8">Aerial part</tissue>
    </source>
</reference>
<dbReference type="GO" id="GO:0016887">
    <property type="term" value="F:ATP hydrolysis activity"/>
    <property type="evidence" value="ECO:0007669"/>
    <property type="project" value="InterPro"/>
</dbReference>
<name>A0A9Q1QER6_9CARY</name>
<dbReference type="Proteomes" id="UP001153076">
    <property type="component" value="Unassembled WGS sequence"/>
</dbReference>
<gene>
    <name evidence="8" type="ORF">Cgig2_031456</name>
</gene>
<comment type="caution">
    <text evidence="8">The sequence shown here is derived from an EMBL/GenBank/DDBJ whole genome shotgun (WGS) entry which is preliminary data.</text>
</comment>
<dbReference type="InterPro" id="IPR004176">
    <property type="entry name" value="Clp_R_N"/>
</dbReference>
<dbReference type="Gene3D" id="1.10.1780.10">
    <property type="entry name" value="Clp, N-terminal domain"/>
    <property type="match status" value="1"/>
</dbReference>